<evidence type="ECO:0000256" key="7">
    <source>
        <dbReference type="SAM" id="Phobius"/>
    </source>
</evidence>
<proteinExistence type="inferred from homology"/>
<dbReference type="PANTHER" id="PTHR12191:SF37">
    <property type="entry name" value="ZINC TRANSPORTER FOI"/>
    <property type="match status" value="1"/>
</dbReference>
<accession>A0A7J7JMK7</accession>
<dbReference type="GO" id="GO:0005886">
    <property type="term" value="C:plasma membrane"/>
    <property type="evidence" value="ECO:0007669"/>
    <property type="project" value="TreeGrafter"/>
</dbReference>
<reference evidence="9" key="1">
    <citation type="submission" date="2020-06" db="EMBL/GenBank/DDBJ databases">
        <title>Draft genome of Bugula neritina, a colonial animal packing powerful symbionts and potential medicines.</title>
        <authorList>
            <person name="Rayko M."/>
        </authorList>
    </citation>
    <scope>NUCLEOTIDE SEQUENCE [LARGE SCALE GENOMIC DNA]</scope>
    <source>
        <strain evidence="9">Kwan_BN1</strain>
    </source>
</reference>
<gene>
    <name evidence="9" type="ORF">EB796_015065</name>
</gene>
<evidence type="ECO:0000259" key="8">
    <source>
        <dbReference type="Pfam" id="PF21116"/>
    </source>
</evidence>
<evidence type="ECO:0000256" key="5">
    <source>
        <dbReference type="ARBA" id="ARBA00023136"/>
    </source>
</evidence>
<evidence type="ECO:0000256" key="4">
    <source>
        <dbReference type="ARBA" id="ARBA00022989"/>
    </source>
</evidence>
<comment type="similarity">
    <text evidence="2">Belongs to the ZIP transporter (TC 2.A.5) family.</text>
</comment>
<evidence type="ECO:0000256" key="2">
    <source>
        <dbReference type="ARBA" id="ARBA00006939"/>
    </source>
</evidence>
<keyword evidence="4 7" id="KW-1133">Transmembrane helix</keyword>
<feature type="compositionally biased region" description="Basic and acidic residues" evidence="6">
    <location>
        <begin position="33"/>
        <end position="42"/>
    </location>
</feature>
<keyword evidence="3 7" id="KW-0812">Transmembrane</keyword>
<feature type="compositionally biased region" description="Basic and acidic residues" evidence="6">
    <location>
        <begin position="194"/>
        <end position="218"/>
    </location>
</feature>
<feature type="region of interest" description="Disordered" evidence="6">
    <location>
        <begin position="194"/>
        <end position="228"/>
    </location>
</feature>
<evidence type="ECO:0000313" key="10">
    <source>
        <dbReference type="Proteomes" id="UP000593567"/>
    </source>
</evidence>
<dbReference type="GO" id="GO:0071578">
    <property type="term" value="P:zinc ion import across plasma membrane"/>
    <property type="evidence" value="ECO:0007669"/>
    <property type="project" value="TreeGrafter"/>
</dbReference>
<dbReference type="EMBL" id="VXIV02002238">
    <property type="protein sequence ID" value="KAF6026638.1"/>
    <property type="molecule type" value="Genomic_DNA"/>
</dbReference>
<dbReference type="GO" id="GO:0005385">
    <property type="term" value="F:zinc ion transmembrane transporter activity"/>
    <property type="evidence" value="ECO:0007669"/>
    <property type="project" value="TreeGrafter"/>
</dbReference>
<dbReference type="InterPro" id="IPR049406">
    <property type="entry name" value="ZIP4_12_EF-hand"/>
</dbReference>
<protein>
    <submittedName>
        <fullName evidence="9">SLC39A12</fullName>
    </submittedName>
</protein>
<evidence type="ECO:0000256" key="6">
    <source>
        <dbReference type="SAM" id="MobiDB-lite"/>
    </source>
</evidence>
<comment type="caution">
    <text evidence="9">The sequence shown here is derived from an EMBL/GenBank/DDBJ whole genome shotgun (WGS) entry which is preliminary data.</text>
</comment>
<dbReference type="Proteomes" id="UP000593567">
    <property type="component" value="Unassembled WGS sequence"/>
</dbReference>
<name>A0A7J7JMK7_BUGNE</name>
<keyword evidence="10" id="KW-1185">Reference proteome</keyword>
<feature type="transmembrane region" description="Helical" evidence="7">
    <location>
        <begin position="143"/>
        <end position="162"/>
    </location>
</feature>
<feature type="region of interest" description="Disordered" evidence="6">
    <location>
        <begin position="26"/>
        <end position="45"/>
    </location>
</feature>
<dbReference type="InterPro" id="IPR050799">
    <property type="entry name" value="ZIP_Transporter"/>
</dbReference>
<organism evidence="9 10">
    <name type="scientific">Bugula neritina</name>
    <name type="common">Brown bryozoan</name>
    <name type="synonym">Sertularia neritina</name>
    <dbReference type="NCBI Taxonomy" id="10212"/>
    <lineage>
        <taxon>Eukaryota</taxon>
        <taxon>Metazoa</taxon>
        <taxon>Spiralia</taxon>
        <taxon>Lophotrochozoa</taxon>
        <taxon>Bryozoa</taxon>
        <taxon>Gymnolaemata</taxon>
        <taxon>Cheilostomatida</taxon>
        <taxon>Flustrina</taxon>
        <taxon>Buguloidea</taxon>
        <taxon>Bugulidae</taxon>
        <taxon>Bugula</taxon>
    </lineage>
</organism>
<dbReference type="OrthoDB" id="200954at2759"/>
<feature type="domain" description="Zinc transporter ZIP4/12 EF-hand" evidence="8">
    <location>
        <begin position="12"/>
        <end position="94"/>
    </location>
</feature>
<dbReference type="InterPro" id="IPR003689">
    <property type="entry name" value="ZIP"/>
</dbReference>
<dbReference type="Pfam" id="PF21116">
    <property type="entry name" value="EF-hand_Zip"/>
    <property type="match status" value="1"/>
</dbReference>
<evidence type="ECO:0000256" key="3">
    <source>
        <dbReference type="ARBA" id="ARBA00022692"/>
    </source>
</evidence>
<dbReference type="Pfam" id="PF02535">
    <property type="entry name" value="Zip"/>
    <property type="match status" value="1"/>
</dbReference>
<dbReference type="GO" id="GO:0140410">
    <property type="term" value="F:monoatomic cation:bicarbonate symporter activity"/>
    <property type="evidence" value="ECO:0007669"/>
    <property type="project" value="TreeGrafter"/>
</dbReference>
<sequence>MNSIYKHYVIFTAFEQLLETLNIGSAGDSTSDSSHDDHEGHDHKKRSVEEMLLTSQCLSESALAQIYSLDLADGITKEQFVELCPVLIQQQVSNSCVSVPEKVSTDPTVTNAEKYGYGTLAVIIISLLSLLGALLIPCLNAQIVQYILSMFIAMVQLPWSVMHYSTFFHSSKVTVSDTVLLQLVATVHVQPHSHSFDLDSTKGNSEEKGDNTKEKETVSEISDDDSTTRKTCHGVTALTIMILVGDIIHNLLDGVAMGVAFSQSLQSGLGTSIAIFVHELPHELGDFSIYLQSGVSKVRAVILNLIAACTA</sequence>
<feature type="transmembrane region" description="Helical" evidence="7">
    <location>
        <begin position="115"/>
        <end position="137"/>
    </location>
</feature>
<keyword evidence="5 7" id="KW-0472">Membrane</keyword>
<comment type="subcellular location">
    <subcellularLocation>
        <location evidence="1">Membrane</location>
        <topology evidence="1">Multi-pass membrane protein</topology>
    </subcellularLocation>
</comment>
<dbReference type="AlphaFoldDB" id="A0A7J7JMK7"/>
<evidence type="ECO:0000256" key="1">
    <source>
        <dbReference type="ARBA" id="ARBA00004141"/>
    </source>
</evidence>
<dbReference type="GO" id="GO:0030003">
    <property type="term" value="P:intracellular monoatomic cation homeostasis"/>
    <property type="evidence" value="ECO:0007669"/>
    <property type="project" value="TreeGrafter"/>
</dbReference>
<dbReference type="PANTHER" id="PTHR12191">
    <property type="entry name" value="SOLUTE CARRIER FAMILY 39"/>
    <property type="match status" value="1"/>
</dbReference>
<evidence type="ECO:0000313" key="9">
    <source>
        <dbReference type="EMBL" id="KAF6026638.1"/>
    </source>
</evidence>